<name>A0A645HAH0_9ZZZZ</name>
<feature type="compositionally biased region" description="Basic and acidic residues" evidence="1">
    <location>
        <begin position="66"/>
        <end position="119"/>
    </location>
</feature>
<reference evidence="2" key="1">
    <citation type="submission" date="2019-08" db="EMBL/GenBank/DDBJ databases">
        <authorList>
            <person name="Kucharzyk K."/>
            <person name="Murdoch R.W."/>
            <person name="Higgins S."/>
            <person name="Loffler F."/>
        </authorList>
    </citation>
    <scope>NUCLEOTIDE SEQUENCE</scope>
</reference>
<protein>
    <submittedName>
        <fullName evidence="2">Uncharacterized protein</fullName>
    </submittedName>
</protein>
<gene>
    <name evidence="2" type="ORF">SDC9_180587</name>
</gene>
<evidence type="ECO:0000313" key="2">
    <source>
        <dbReference type="EMBL" id="MPN33104.1"/>
    </source>
</evidence>
<comment type="caution">
    <text evidence="2">The sequence shown here is derived from an EMBL/GenBank/DDBJ whole genome shotgun (WGS) entry which is preliminary data.</text>
</comment>
<dbReference type="EMBL" id="VSSQ01085452">
    <property type="protein sequence ID" value="MPN33104.1"/>
    <property type="molecule type" value="Genomic_DNA"/>
</dbReference>
<sequence length="119" mass="13464">MAEQDAEDGNAENQQVIQRDADEDDCKRAALRGLRSTSQSAGGGENHRRGEQYQRRGSAPTDPFGEDARGDARKYEQNKPECDEGEQFREHQVVEEKRFSGDAANDRGDQHEQNRSQQQ</sequence>
<feature type="compositionally biased region" description="Basic and acidic residues" evidence="1">
    <location>
        <begin position="45"/>
        <end position="54"/>
    </location>
</feature>
<feature type="compositionally biased region" description="Acidic residues" evidence="1">
    <location>
        <begin position="1"/>
        <end position="10"/>
    </location>
</feature>
<accession>A0A645HAH0</accession>
<organism evidence="2">
    <name type="scientific">bioreactor metagenome</name>
    <dbReference type="NCBI Taxonomy" id="1076179"/>
    <lineage>
        <taxon>unclassified sequences</taxon>
        <taxon>metagenomes</taxon>
        <taxon>ecological metagenomes</taxon>
    </lineage>
</organism>
<dbReference type="AlphaFoldDB" id="A0A645HAH0"/>
<evidence type="ECO:0000256" key="1">
    <source>
        <dbReference type="SAM" id="MobiDB-lite"/>
    </source>
</evidence>
<feature type="region of interest" description="Disordered" evidence="1">
    <location>
        <begin position="1"/>
        <end position="119"/>
    </location>
</feature>
<proteinExistence type="predicted"/>